<dbReference type="OrthoDB" id="9785671at2"/>
<feature type="domain" description="DUF362" evidence="1">
    <location>
        <begin position="37"/>
        <end position="237"/>
    </location>
</feature>
<organism evidence="2 3">
    <name type="scientific">Desulfoscipio geothermicus DSM 3669</name>
    <dbReference type="NCBI Taxonomy" id="1121426"/>
    <lineage>
        <taxon>Bacteria</taxon>
        <taxon>Bacillati</taxon>
        <taxon>Bacillota</taxon>
        <taxon>Clostridia</taxon>
        <taxon>Eubacteriales</taxon>
        <taxon>Desulfallaceae</taxon>
        <taxon>Desulfoscipio</taxon>
    </lineage>
</organism>
<dbReference type="Proteomes" id="UP000199584">
    <property type="component" value="Unassembled WGS sequence"/>
</dbReference>
<dbReference type="STRING" id="39060.SAMN05660706_110103"/>
<keyword evidence="3" id="KW-1185">Reference proteome</keyword>
<dbReference type="Pfam" id="PF04015">
    <property type="entry name" value="DUF362"/>
    <property type="match status" value="1"/>
</dbReference>
<reference evidence="3" key="1">
    <citation type="submission" date="2016-10" db="EMBL/GenBank/DDBJ databases">
        <authorList>
            <person name="Varghese N."/>
            <person name="Submissions S."/>
        </authorList>
    </citation>
    <scope>NUCLEOTIDE SEQUENCE [LARGE SCALE GENOMIC DNA]</scope>
    <source>
        <strain evidence="3">DSM 3669</strain>
    </source>
</reference>
<protein>
    <submittedName>
        <fullName evidence="2">Uncharacterized conserved protein, DUF362 family</fullName>
    </submittedName>
</protein>
<gene>
    <name evidence="2" type="ORF">SAMN05660706_110103</name>
</gene>
<proteinExistence type="predicted"/>
<dbReference type="InterPro" id="IPR007160">
    <property type="entry name" value="DUF362"/>
</dbReference>
<dbReference type="RefSeq" id="WP_092482912.1">
    <property type="nucleotide sequence ID" value="NZ_FOYM01000010.1"/>
</dbReference>
<dbReference type="EMBL" id="FOYM01000010">
    <property type="protein sequence ID" value="SFR04577.1"/>
    <property type="molecule type" value="Genomic_DNA"/>
</dbReference>
<name>A0A1I6DGP4_9FIRM</name>
<sequence>MTKPVVSVVKFDEAYKSLRLALDLCDGLKEFNKGDKILIKPNLVAWDFDLPFPPYGVVTTSAVIGALVRILAEEGFTDITIGEAPLMIPKTVGQAMYKVLGYGKLQEKYGVKLVDFNEEQFVKVNCGGLELSLAEKALEADKIINVPVLKTHNQTKVSLGLKNLKGCLNRKSKMFCHGTETDLNYTFPHVIEKLPVALTIIDGVFGLAKGPGPTGKAERLNLLVASRDTLAGDVVGAALLGYQAAEVEHLAYFAGRSGGSVDLKDVEMLGEDVSGCSKFLDYDWEWTEDDTGPEGYAKRGITGLAVRKYDNTLCTGCSMLFNPMLIMFMSAFRGKPFPNIEVVSGKKQKASPGFDRTVLFGRCACILNKDNPNIKKAIPIKGCPPDLMEFEKAMRAEGVMCDYKEFVKYRHYIFSRYKAEEGFDLGLYKIQ</sequence>
<dbReference type="AlphaFoldDB" id="A0A1I6DGP4"/>
<evidence type="ECO:0000313" key="3">
    <source>
        <dbReference type="Proteomes" id="UP000199584"/>
    </source>
</evidence>
<evidence type="ECO:0000313" key="2">
    <source>
        <dbReference type="EMBL" id="SFR04577.1"/>
    </source>
</evidence>
<accession>A0A1I6DGP4</accession>
<evidence type="ECO:0000259" key="1">
    <source>
        <dbReference type="Pfam" id="PF04015"/>
    </source>
</evidence>